<protein>
    <recommendedName>
        <fullName evidence="4">Antimicrobial peptide, SdpC family</fullName>
    </recommendedName>
</protein>
<evidence type="ECO:0000313" key="3">
    <source>
        <dbReference type="Proteomes" id="UP000198362"/>
    </source>
</evidence>
<keyword evidence="1" id="KW-0472">Membrane</keyword>
<gene>
    <name evidence="2" type="ORF">SAMN05421812_12352</name>
</gene>
<reference evidence="2 3" key="1">
    <citation type="submission" date="2017-06" db="EMBL/GenBank/DDBJ databases">
        <authorList>
            <person name="Kim H.J."/>
            <person name="Triplett B.A."/>
        </authorList>
    </citation>
    <scope>NUCLEOTIDE SEQUENCE [LARGE SCALE GENOMIC DNA]</scope>
    <source>
        <strain evidence="2 3">CGMCC 4.5593</strain>
    </source>
</reference>
<dbReference type="EMBL" id="FZPH01000023">
    <property type="protein sequence ID" value="SNT65499.1"/>
    <property type="molecule type" value="Genomic_DNA"/>
</dbReference>
<evidence type="ECO:0000256" key="1">
    <source>
        <dbReference type="SAM" id="Phobius"/>
    </source>
</evidence>
<feature type="transmembrane region" description="Helical" evidence="1">
    <location>
        <begin position="170"/>
        <end position="191"/>
    </location>
</feature>
<feature type="transmembrane region" description="Helical" evidence="1">
    <location>
        <begin position="12"/>
        <end position="29"/>
    </location>
</feature>
<evidence type="ECO:0008006" key="4">
    <source>
        <dbReference type="Google" id="ProtNLM"/>
    </source>
</evidence>
<proteinExistence type="predicted"/>
<dbReference type="Pfam" id="PF26137">
    <property type="entry name" value="Toxin_SdpC"/>
    <property type="match status" value="1"/>
</dbReference>
<keyword evidence="3" id="KW-1185">Reference proteome</keyword>
<name>A0A239PGK4_9ACTN</name>
<dbReference type="InterPro" id="IPR023888">
    <property type="entry name" value="SdpC-like"/>
</dbReference>
<dbReference type="Proteomes" id="UP000198362">
    <property type="component" value="Unassembled WGS sequence"/>
</dbReference>
<keyword evidence="1" id="KW-0812">Transmembrane</keyword>
<evidence type="ECO:0000313" key="2">
    <source>
        <dbReference type="EMBL" id="SNT65499.1"/>
    </source>
</evidence>
<sequence>MRIAISGRRAGYVGVGLLVAVALVVYTIMSSSGRAVAQQKLAPRLTAAQLADGILFRDGVAARLLLGKETGATLTPAQRGLERAVDAAVARDGAWEASFATRVQSGDRVKVEQALRDLGVLYRGVLDAQVGAKAVDRALDSTVRALGESVTAADPYTANYQININYEINYVAVDLAIEIAALIVVIIAAFLSPQQVTGPGTGAGARLSIEAFVDRVATNLATT</sequence>
<keyword evidence="1" id="KW-1133">Transmembrane helix</keyword>
<dbReference type="AlphaFoldDB" id="A0A239PGK4"/>
<organism evidence="2 3">
    <name type="scientific">Asanoa hainanensis</name>
    <dbReference type="NCBI Taxonomy" id="560556"/>
    <lineage>
        <taxon>Bacteria</taxon>
        <taxon>Bacillati</taxon>
        <taxon>Actinomycetota</taxon>
        <taxon>Actinomycetes</taxon>
        <taxon>Micromonosporales</taxon>
        <taxon>Micromonosporaceae</taxon>
        <taxon>Asanoa</taxon>
    </lineage>
</organism>
<accession>A0A239PGK4</accession>